<feature type="domain" description="Transposase IS4-like" evidence="2">
    <location>
        <begin position="13"/>
        <end position="73"/>
    </location>
</feature>
<comment type="caution">
    <text evidence="3">The sequence shown here is derived from an EMBL/GenBank/DDBJ whole genome shotgun (WGS) entry which is preliminary data.</text>
</comment>
<protein>
    <submittedName>
        <fullName evidence="3">Transposase</fullName>
    </submittedName>
</protein>
<dbReference type="GO" id="GO:0006313">
    <property type="term" value="P:DNA transposition"/>
    <property type="evidence" value="ECO:0007669"/>
    <property type="project" value="InterPro"/>
</dbReference>
<name>A0A7X1ST22_9PROT</name>
<keyword evidence="4" id="KW-1185">Reference proteome</keyword>
<evidence type="ECO:0000313" key="3">
    <source>
        <dbReference type="EMBL" id="MQR99675.1"/>
    </source>
</evidence>
<dbReference type="InterPro" id="IPR002559">
    <property type="entry name" value="Transposase_11"/>
</dbReference>
<evidence type="ECO:0000259" key="2">
    <source>
        <dbReference type="Pfam" id="PF01609"/>
    </source>
</evidence>
<evidence type="ECO:0000256" key="1">
    <source>
        <dbReference type="SAM" id="MobiDB-lite"/>
    </source>
</evidence>
<gene>
    <name evidence="3" type="ORF">GFJ39_10810</name>
</gene>
<organism evidence="3 4">
    <name type="scientific">Gluconobacter aidae</name>
    <dbReference type="NCBI Taxonomy" id="2662454"/>
    <lineage>
        <taxon>Bacteria</taxon>
        <taxon>Pseudomonadati</taxon>
        <taxon>Pseudomonadota</taxon>
        <taxon>Alphaproteobacteria</taxon>
        <taxon>Acetobacterales</taxon>
        <taxon>Acetobacteraceae</taxon>
        <taxon>Gluconobacter</taxon>
    </lineage>
</organism>
<dbReference type="EMBL" id="WIPH01000027">
    <property type="protein sequence ID" value="MQR99675.1"/>
    <property type="molecule type" value="Genomic_DNA"/>
</dbReference>
<dbReference type="RefSeq" id="WP_153431335.1">
    <property type="nucleotide sequence ID" value="NZ_WIPH01000027.1"/>
</dbReference>
<dbReference type="Proteomes" id="UP000432209">
    <property type="component" value="Unassembled WGS sequence"/>
</dbReference>
<feature type="region of interest" description="Disordered" evidence="1">
    <location>
        <begin position="1"/>
        <end position="28"/>
    </location>
</feature>
<evidence type="ECO:0000313" key="4">
    <source>
        <dbReference type="Proteomes" id="UP000432209"/>
    </source>
</evidence>
<accession>A0A7X1ST22</accession>
<dbReference type="AlphaFoldDB" id="A0A7X1ST22"/>
<dbReference type="GO" id="GO:0004803">
    <property type="term" value="F:transposase activity"/>
    <property type="evidence" value="ECO:0007669"/>
    <property type="project" value="InterPro"/>
</dbReference>
<reference evidence="3 4" key="1">
    <citation type="submission" date="2019-10" db="EMBL/GenBank/DDBJ databases">
        <title>Gluconobacter aidae sp. nov., a novel species of acetic acid bacteria isolated in Thailand.</title>
        <authorList>
            <person name="Yukphan P."/>
            <person name="Charoenyingcharoen P."/>
            <person name="Malimas S."/>
            <person name="Muramatsu Y."/>
            <person name="Nakagawa Y."/>
            <person name="Tanasupawat S."/>
            <person name="Yamada Y."/>
        </authorList>
    </citation>
    <scope>NUCLEOTIDE SEQUENCE [LARGE SCALE GENOMIC DNA]</scope>
    <source>
        <strain evidence="3 4">AC10</strain>
    </source>
</reference>
<dbReference type="GO" id="GO:0003677">
    <property type="term" value="F:DNA binding"/>
    <property type="evidence" value="ECO:0007669"/>
    <property type="project" value="InterPro"/>
</dbReference>
<proteinExistence type="predicted"/>
<sequence length="95" mass="10459">TGAKKGAFPQDFGRSRGGFTSKTHARYDNQGRPLGFVLAGRQVSDCTATDALMKLPAPPPKAMLADRSYDRTALSCMNFLKYRANLWNRSFTNVA</sequence>
<dbReference type="Pfam" id="PF01609">
    <property type="entry name" value="DDE_Tnp_1"/>
    <property type="match status" value="1"/>
</dbReference>
<feature type="non-terminal residue" evidence="3">
    <location>
        <position position="1"/>
    </location>
</feature>